<dbReference type="Gene3D" id="3.30.1490.20">
    <property type="entry name" value="ATP-grasp fold, A domain"/>
    <property type="match status" value="1"/>
</dbReference>
<dbReference type="PANTHER" id="PTHR21621">
    <property type="entry name" value="RIBOSOMAL PROTEIN S6 MODIFICATION PROTEIN"/>
    <property type="match status" value="1"/>
</dbReference>
<keyword evidence="7 10" id="KW-0067">ATP-binding</keyword>
<comment type="cofactor">
    <cofactor evidence="2">
        <name>Mg(2+)</name>
        <dbReference type="ChEBI" id="CHEBI:18420"/>
    </cofactor>
</comment>
<sequence>MKIGFVINDLLHEPLPSSTIQLALTATKMGHEVWLMGVGDFVYNCDEMVHAHARSVETGNYSDQKSYYGALCADDAIQKRITVDDLDILMLRNDPAQDIQSSWAQHAAIVFGRTALRHGVIVLNDPDGLSKAINKMYFQHFPKEVRVEKVIARNVSEIERFYEAHDRNIIIKPLMGSAGRNVFFVQPTDAANLHQMADAVFRDGYAIAEAFLPEALNGDVRLFLMNGAPLQSNGRYCAFRRIPAEKDIRSNIHAGGRAAAVEVTDEMLRIAEIVRPKLVQDGMFLVGLDIVGDKLLEINVFSPGGLHHAHLFKDVDFSQTVIEALEKKVLYMQYYRRNFDNIEMNTL</sequence>
<keyword evidence="8" id="KW-0460">Magnesium</keyword>
<proteinExistence type="inferred from homology"/>
<organism evidence="12 13">
    <name type="scientific">Hydrogenimonas cancrithermarum</name>
    <dbReference type="NCBI Taxonomy" id="2993563"/>
    <lineage>
        <taxon>Bacteria</taxon>
        <taxon>Pseudomonadati</taxon>
        <taxon>Campylobacterota</taxon>
        <taxon>Epsilonproteobacteria</taxon>
        <taxon>Campylobacterales</taxon>
        <taxon>Hydrogenimonadaceae</taxon>
        <taxon>Hydrogenimonas</taxon>
    </lineage>
</organism>
<evidence type="ECO:0000256" key="1">
    <source>
        <dbReference type="ARBA" id="ARBA00001936"/>
    </source>
</evidence>
<dbReference type="EMBL" id="AP027370">
    <property type="protein sequence ID" value="BDY12362.1"/>
    <property type="molecule type" value="Genomic_DNA"/>
</dbReference>
<evidence type="ECO:0000256" key="4">
    <source>
        <dbReference type="ARBA" id="ARBA00022684"/>
    </source>
</evidence>
<keyword evidence="6 10" id="KW-0547">Nucleotide-binding</keyword>
<evidence type="ECO:0000256" key="5">
    <source>
        <dbReference type="ARBA" id="ARBA00022723"/>
    </source>
</evidence>
<dbReference type="EC" id="6.3.2.3" evidence="10"/>
<dbReference type="PANTHER" id="PTHR21621:SF4">
    <property type="entry name" value="GLUTATHIONE SYNTHETASE"/>
    <property type="match status" value="1"/>
</dbReference>
<dbReference type="Gene3D" id="3.40.50.20">
    <property type="match status" value="1"/>
</dbReference>
<evidence type="ECO:0000256" key="10">
    <source>
        <dbReference type="HAMAP-Rule" id="MF_00162"/>
    </source>
</evidence>
<evidence type="ECO:0000256" key="8">
    <source>
        <dbReference type="ARBA" id="ARBA00022842"/>
    </source>
</evidence>
<dbReference type="SUPFAM" id="SSF56059">
    <property type="entry name" value="Glutathione synthetase ATP-binding domain-like"/>
    <property type="match status" value="1"/>
</dbReference>
<evidence type="ECO:0000313" key="13">
    <source>
        <dbReference type="Proteomes" id="UP001321445"/>
    </source>
</evidence>
<accession>A0ABM8FJ98</accession>
<dbReference type="NCBIfam" id="NF009110">
    <property type="entry name" value="PRK12458.1"/>
    <property type="match status" value="1"/>
</dbReference>
<keyword evidence="13" id="KW-1185">Reference proteome</keyword>
<feature type="domain" description="ATP-grasp" evidence="11">
    <location>
        <begin position="139"/>
        <end position="326"/>
    </location>
</feature>
<evidence type="ECO:0000256" key="3">
    <source>
        <dbReference type="ARBA" id="ARBA00022598"/>
    </source>
</evidence>
<dbReference type="Proteomes" id="UP001321445">
    <property type="component" value="Chromosome"/>
</dbReference>
<gene>
    <name evidence="10 12" type="primary">gshB</name>
    <name evidence="12" type="ORF">HCR_06740</name>
</gene>
<evidence type="ECO:0000256" key="9">
    <source>
        <dbReference type="ARBA" id="ARBA00023211"/>
    </source>
</evidence>
<comment type="pathway">
    <text evidence="10">Sulfur metabolism; glutathione biosynthesis; glutathione from L-cysteine and L-glutamate: step 2/2.</text>
</comment>
<dbReference type="RefSeq" id="WP_286337563.1">
    <property type="nucleotide sequence ID" value="NZ_AP027370.1"/>
</dbReference>
<dbReference type="InterPro" id="IPR016185">
    <property type="entry name" value="PreATP-grasp_dom_sf"/>
</dbReference>
<dbReference type="Gene3D" id="3.30.470.20">
    <property type="entry name" value="ATP-grasp fold, B domain"/>
    <property type="match status" value="1"/>
</dbReference>
<dbReference type="InterPro" id="IPR004215">
    <property type="entry name" value="GSHS_N"/>
</dbReference>
<evidence type="ECO:0000256" key="6">
    <source>
        <dbReference type="ARBA" id="ARBA00022741"/>
    </source>
</evidence>
<dbReference type="InterPro" id="IPR006284">
    <property type="entry name" value="Glut_synth_pro"/>
</dbReference>
<comment type="cofactor">
    <cofactor evidence="1">
        <name>Mn(2+)</name>
        <dbReference type="ChEBI" id="CHEBI:29035"/>
    </cofactor>
</comment>
<name>A0ABM8FJ98_9BACT</name>
<comment type="similarity">
    <text evidence="10">Belongs to the prokaryotic GSH synthase family.</text>
</comment>
<keyword evidence="4 10" id="KW-0317">Glutathione biosynthesis</keyword>
<keyword evidence="5" id="KW-0479">Metal-binding</keyword>
<comment type="catalytic activity">
    <reaction evidence="10">
        <text>gamma-L-glutamyl-L-cysteine + glycine + ATP = glutathione + ADP + phosphate + H(+)</text>
        <dbReference type="Rhea" id="RHEA:13557"/>
        <dbReference type="ChEBI" id="CHEBI:15378"/>
        <dbReference type="ChEBI" id="CHEBI:30616"/>
        <dbReference type="ChEBI" id="CHEBI:43474"/>
        <dbReference type="ChEBI" id="CHEBI:57305"/>
        <dbReference type="ChEBI" id="CHEBI:57925"/>
        <dbReference type="ChEBI" id="CHEBI:58173"/>
        <dbReference type="ChEBI" id="CHEBI:456216"/>
        <dbReference type="EC" id="6.3.2.3"/>
    </reaction>
</comment>
<protein>
    <recommendedName>
        <fullName evidence="10">Glutathione synthetase</fullName>
        <ecNumber evidence="10">6.3.2.3</ecNumber>
    </recommendedName>
    <alternativeName>
        <fullName evidence="10">GSH synthetase</fullName>
        <shortName evidence="10">GSH-S</shortName>
        <shortName evidence="10">GSHase</shortName>
    </alternativeName>
    <alternativeName>
        <fullName evidence="10">Glutathione synthase</fullName>
    </alternativeName>
</protein>
<dbReference type="SUPFAM" id="SSF52440">
    <property type="entry name" value="PreATP-grasp domain"/>
    <property type="match status" value="1"/>
</dbReference>
<dbReference type="HAMAP" id="MF_00162">
    <property type="entry name" value="GSH_S"/>
    <property type="match status" value="1"/>
</dbReference>
<dbReference type="Pfam" id="PF02951">
    <property type="entry name" value="GSH-S_N"/>
    <property type="match status" value="1"/>
</dbReference>
<dbReference type="Pfam" id="PF02955">
    <property type="entry name" value="GSH-S_ATP"/>
    <property type="match status" value="1"/>
</dbReference>
<dbReference type="PROSITE" id="PS50975">
    <property type="entry name" value="ATP_GRASP"/>
    <property type="match status" value="1"/>
</dbReference>
<evidence type="ECO:0000313" key="12">
    <source>
        <dbReference type="EMBL" id="BDY12362.1"/>
    </source>
</evidence>
<dbReference type="InterPro" id="IPR011761">
    <property type="entry name" value="ATP-grasp"/>
</dbReference>
<dbReference type="InterPro" id="IPR004218">
    <property type="entry name" value="GSHS_ATP-bd"/>
</dbReference>
<dbReference type="InterPro" id="IPR013815">
    <property type="entry name" value="ATP_grasp_subdomain_1"/>
</dbReference>
<evidence type="ECO:0000256" key="7">
    <source>
        <dbReference type="ARBA" id="ARBA00022840"/>
    </source>
</evidence>
<evidence type="ECO:0000259" key="11">
    <source>
        <dbReference type="PROSITE" id="PS50975"/>
    </source>
</evidence>
<evidence type="ECO:0000256" key="2">
    <source>
        <dbReference type="ARBA" id="ARBA00001946"/>
    </source>
</evidence>
<reference evidence="12 13" key="1">
    <citation type="submission" date="2023-03" db="EMBL/GenBank/DDBJ databases">
        <title>Description of Hydrogenimonas sp. ISO32.</title>
        <authorList>
            <person name="Mino S."/>
            <person name="Fukazawa S."/>
            <person name="Sawabe T."/>
        </authorList>
    </citation>
    <scope>NUCLEOTIDE SEQUENCE [LARGE SCALE GENOMIC DNA]</scope>
    <source>
        <strain evidence="12 13">ISO32</strain>
    </source>
</reference>
<keyword evidence="9" id="KW-0464">Manganese</keyword>
<keyword evidence="3 10" id="KW-0436">Ligase</keyword>